<sequence>MTWYVLPPVSTSIKSSSKCSTSTSLPIWSTKTWPTVYYPTETYTFITRSAAPSTISKSTTWFSFVTPPLPPLTNTTTPGPTSRSTSTVWTSTTSTTHVTIPSVTQSPSPSKYTPANPTATGAAQLIGVDGGLLAMVLLGGVAVMV</sequence>
<comment type="caution">
    <text evidence="1">The sequence shown here is derived from an EMBL/GenBank/DDBJ whole genome shotgun (WGS) entry which is preliminary data.</text>
</comment>
<proteinExistence type="predicted"/>
<protein>
    <submittedName>
        <fullName evidence="1">Uncharacterized protein</fullName>
    </submittedName>
</protein>
<dbReference type="InParanoid" id="A0A1V8SIK0"/>
<gene>
    <name evidence="1" type="ORF">B0A48_15259</name>
</gene>
<reference evidence="2" key="1">
    <citation type="submission" date="2017-03" db="EMBL/GenBank/DDBJ databases">
        <title>Genomes of endolithic fungi from Antarctica.</title>
        <authorList>
            <person name="Coleine C."/>
            <person name="Masonjones S."/>
            <person name="Stajich J.E."/>
        </authorList>
    </citation>
    <scope>NUCLEOTIDE SEQUENCE [LARGE SCALE GENOMIC DNA]</scope>
    <source>
        <strain evidence="2">CCFEE 5527</strain>
    </source>
</reference>
<evidence type="ECO:0000313" key="2">
    <source>
        <dbReference type="Proteomes" id="UP000192596"/>
    </source>
</evidence>
<dbReference type="Proteomes" id="UP000192596">
    <property type="component" value="Unassembled WGS sequence"/>
</dbReference>
<name>A0A1V8SIK0_9PEZI</name>
<dbReference type="AlphaFoldDB" id="A0A1V8SIK0"/>
<keyword evidence="2" id="KW-1185">Reference proteome</keyword>
<organism evidence="1 2">
    <name type="scientific">Cryoendolithus antarcticus</name>
    <dbReference type="NCBI Taxonomy" id="1507870"/>
    <lineage>
        <taxon>Eukaryota</taxon>
        <taxon>Fungi</taxon>
        <taxon>Dikarya</taxon>
        <taxon>Ascomycota</taxon>
        <taxon>Pezizomycotina</taxon>
        <taxon>Dothideomycetes</taxon>
        <taxon>Dothideomycetidae</taxon>
        <taxon>Cladosporiales</taxon>
        <taxon>Cladosporiaceae</taxon>
        <taxon>Cryoendolithus</taxon>
    </lineage>
</organism>
<accession>A0A1V8SIK0</accession>
<dbReference type="EMBL" id="NAJO01000043">
    <property type="protein sequence ID" value="OQN98913.1"/>
    <property type="molecule type" value="Genomic_DNA"/>
</dbReference>
<evidence type="ECO:0000313" key="1">
    <source>
        <dbReference type="EMBL" id="OQN98913.1"/>
    </source>
</evidence>